<dbReference type="SUPFAM" id="SSF55666">
    <property type="entry name" value="Ribonuclease PH domain 2-like"/>
    <property type="match status" value="1"/>
</dbReference>
<evidence type="ECO:0000256" key="2">
    <source>
        <dbReference type="ARBA" id="ARBA00004496"/>
    </source>
</evidence>
<dbReference type="SUPFAM" id="SSF54211">
    <property type="entry name" value="Ribosomal protein S5 domain 2-like"/>
    <property type="match status" value="1"/>
</dbReference>
<dbReference type="InterPro" id="IPR001247">
    <property type="entry name" value="ExoRNase_PH_dom1"/>
</dbReference>
<organism evidence="11 13">
    <name type="scientific">Entamoeba nuttalli</name>
    <dbReference type="NCBI Taxonomy" id="412467"/>
    <lineage>
        <taxon>Eukaryota</taxon>
        <taxon>Amoebozoa</taxon>
        <taxon>Evosea</taxon>
        <taxon>Archamoebae</taxon>
        <taxon>Mastigamoebida</taxon>
        <taxon>Entamoebidae</taxon>
        <taxon>Entamoeba</taxon>
    </lineage>
</organism>
<reference evidence="11 13" key="1">
    <citation type="journal article" date="2019" name="PLoS Negl. Trop. Dis.">
        <title>Whole genome sequencing of Entamoeba nuttalli reveals mammalian host-related molecular signatures and a novel octapeptide-repeat surface protein.</title>
        <authorList>
            <person name="Tanaka M."/>
            <person name="Makiuchi T."/>
            <person name="Komiyama T."/>
            <person name="Shiina T."/>
            <person name="Osaki K."/>
            <person name="Tachibana H."/>
        </authorList>
    </citation>
    <scope>NUCLEOTIDE SEQUENCE [LARGE SCALE GENOMIC DNA]</scope>
    <source>
        <strain evidence="11 13">P19-061405</strain>
    </source>
</reference>
<dbReference type="InterPro" id="IPR020568">
    <property type="entry name" value="Ribosomal_Su5_D2-typ_SF"/>
</dbReference>
<evidence type="ECO:0000313" key="12">
    <source>
        <dbReference type="EMBL" id="GAB1227803.1"/>
    </source>
</evidence>
<protein>
    <submittedName>
        <fullName evidence="11">Uncharacterized protein</fullName>
    </submittedName>
</protein>
<dbReference type="EMBL" id="BAAFRS010000358">
    <property type="protein sequence ID" value="GAB1227803.1"/>
    <property type="molecule type" value="Genomic_DNA"/>
</dbReference>
<keyword evidence="13" id="KW-1185">Reference proteome</keyword>
<comment type="similarity">
    <text evidence="3">Belongs to the RNase PH family.</text>
</comment>
<evidence type="ECO:0000256" key="5">
    <source>
        <dbReference type="ARBA" id="ARBA00022552"/>
    </source>
</evidence>
<reference evidence="11" key="2">
    <citation type="submission" date="2024-08" db="EMBL/GenBank/DDBJ databases">
        <title>Draft genome assembly of Entamoeba nuttalli using a combination of long-read and short-read sequencing data.</title>
        <authorList>
            <person name="Tanaka M."/>
            <person name="Tachibana H."/>
        </authorList>
    </citation>
    <scope>NUCLEOTIDE SEQUENCE</scope>
    <source>
        <strain evidence="11">P19-061405</strain>
    </source>
</reference>
<evidence type="ECO:0000313" key="13">
    <source>
        <dbReference type="Proteomes" id="UP001628156"/>
    </source>
</evidence>
<dbReference type="Gene3D" id="3.30.230.70">
    <property type="entry name" value="GHMP Kinase, N-terminal domain"/>
    <property type="match status" value="1"/>
</dbReference>
<dbReference type="InterPro" id="IPR015847">
    <property type="entry name" value="ExoRNase_PH_dom2"/>
</dbReference>
<sequence>MEEVIKRGDGREANEIRATTIKIGVISGAKGSCLIQKENSKVISSVQIKTQDESIDFEFTVKVTFAQFENNDLLNKRKEVELQEILTQSLVSRINQESNKGKIICLQVFVMEQDGSVEDSIINSSSLALFDSEIQMDSIIIATTVVKLPMYKQVIVDPTAFEEEKKEGSVLIACIPSNSSITQIYMSGVLDPQDISSCLSIALDSCWKLNKEIELIIQSKNVKMIEH</sequence>
<evidence type="ECO:0000259" key="9">
    <source>
        <dbReference type="Pfam" id="PF01138"/>
    </source>
</evidence>
<evidence type="ECO:0000256" key="8">
    <source>
        <dbReference type="ARBA" id="ARBA00023242"/>
    </source>
</evidence>
<keyword evidence="7" id="KW-0694">RNA-binding</keyword>
<keyword evidence="8" id="KW-0539">Nucleus</keyword>
<evidence type="ECO:0000256" key="6">
    <source>
        <dbReference type="ARBA" id="ARBA00022835"/>
    </source>
</evidence>
<keyword evidence="5" id="KW-0698">rRNA processing</keyword>
<feature type="domain" description="Exoribonuclease phosphorolytic" evidence="10">
    <location>
        <begin position="139"/>
        <end position="204"/>
    </location>
</feature>
<dbReference type="InterPro" id="IPR036345">
    <property type="entry name" value="ExoRNase_PH_dom2_sf"/>
</dbReference>
<feature type="domain" description="Exoribonuclease phosphorolytic" evidence="9">
    <location>
        <begin position="15"/>
        <end position="134"/>
    </location>
</feature>
<dbReference type="InterPro" id="IPR027408">
    <property type="entry name" value="PNPase/RNase_PH_dom_sf"/>
</dbReference>
<evidence type="ECO:0000256" key="4">
    <source>
        <dbReference type="ARBA" id="ARBA00022490"/>
    </source>
</evidence>
<comment type="subcellular location">
    <subcellularLocation>
        <location evidence="2">Cytoplasm</location>
    </subcellularLocation>
    <subcellularLocation>
        <location evidence="1">Nucleus</location>
    </subcellularLocation>
</comment>
<evidence type="ECO:0000259" key="10">
    <source>
        <dbReference type="Pfam" id="PF03725"/>
    </source>
</evidence>
<keyword evidence="4" id="KW-0963">Cytoplasm</keyword>
<dbReference type="PANTHER" id="PTHR11953">
    <property type="entry name" value="EXOSOME COMPLEX COMPONENT"/>
    <property type="match status" value="1"/>
</dbReference>
<evidence type="ECO:0000313" key="11">
    <source>
        <dbReference type="EMBL" id="GAB1221964.1"/>
    </source>
</evidence>
<dbReference type="PANTHER" id="PTHR11953:SF2">
    <property type="entry name" value="EXOSOME COMPLEX COMPONENT MTR3"/>
    <property type="match status" value="1"/>
</dbReference>
<evidence type="ECO:0000256" key="1">
    <source>
        <dbReference type="ARBA" id="ARBA00004123"/>
    </source>
</evidence>
<evidence type="ECO:0000256" key="3">
    <source>
        <dbReference type="ARBA" id="ARBA00006678"/>
    </source>
</evidence>
<keyword evidence="6" id="KW-0271">Exosome</keyword>
<dbReference type="Pfam" id="PF03725">
    <property type="entry name" value="RNase_PH_C"/>
    <property type="match status" value="1"/>
</dbReference>
<accession>A0ABQ0DGH9</accession>
<name>A0ABQ0DGH9_9EUKA</name>
<dbReference type="InterPro" id="IPR050080">
    <property type="entry name" value="RNase_PH"/>
</dbReference>
<dbReference type="Pfam" id="PF01138">
    <property type="entry name" value="RNase_PH"/>
    <property type="match status" value="1"/>
</dbReference>
<dbReference type="Proteomes" id="UP001628156">
    <property type="component" value="Unassembled WGS sequence"/>
</dbReference>
<dbReference type="EMBL" id="BAAFRS010000087">
    <property type="protein sequence ID" value="GAB1221964.1"/>
    <property type="molecule type" value="Genomic_DNA"/>
</dbReference>
<gene>
    <name evidence="11" type="ORF">ENUP19_0087G0009</name>
    <name evidence="12" type="ORF">ENUP19_0358G0020</name>
</gene>
<comment type="caution">
    <text evidence="11">The sequence shown here is derived from an EMBL/GenBank/DDBJ whole genome shotgun (WGS) entry which is preliminary data.</text>
</comment>
<proteinExistence type="inferred from homology"/>
<evidence type="ECO:0000256" key="7">
    <source>
        <dbReference type="ARBA" id="ARBA00022884"/>
    </source>
</evidence>